<keyword evidence="6" id="KW-1185">Reference proteome</keyword>
<sequence length="185" mass="20245">MIRLRYCISQQIHWCILCFCQLDHSFISYQVVHPAPGNANGTLVNGILHHCSLPAAEILNSDEMHSGSEDSDDEMNGFSSSLSSGDDSSPRLFGNSVRPGIVHRLDKGTSGLLVVAKDEHSHAYLSEQFKQHTIHRVYISLTSGVPSSISGRIEVPIGRDVSNRIRMAALPGNNSGRQTRHAASR</sequence>
<protein>
    <recommendedName>
        <fullName evidence="4">Pseudouridine synthase RsuA/RluA-like domain-containing protein</fullName>
    </recommendedName>
</protein>
<dbReference type="PANTHER" id="PTHR21600:SF87">
    <property type="entry name" value="RNA PSEUDOURIDYLATE SYNTHASE DOMAIN-CONTAINING PROTEIN 1"/>
    <property type="match status" value="1"/>
</dbReference>
<accession>A0A7J7KZA0</accession>
<organism evidence="5 6">
    <name type="scientific">Kingdonia uniflora</name>
    <dbReference type="NCBI Taxonomy" id="39325"/>
    <lineage>
        <taxon>Eukaryota</taxon>
        <taxon>Viridiplantae</taxon>
        <taxon>Streptophyta</taxon>
        <taxon>Embryophyta</taxon>
        <taxon>Tracheophyta</taxon>
        <taxon>Spermatophyta</taxon>
        <taxon>Magnoliopsida</taxon>
        <taxon>Ranunculales</taxon>
        <taxon>Circaeasteraceae</taxon>
        <taxon>Kingdonia</taxon>
    </lineage>
</organism>
<reference evidence="5 6" key="1">
    <citation type="journal article" date="2020" name="IScience">
        <title>Genome Sequencing of the Endangered Kingdonia uniflora (Circaeasteraceae, Ranunculales) Reveals Potential Mechanisms of Evolutionary Specialization.</title>
        <authorList>
            <person name="Sun Y."/>
            <person name="Deng T."/>
            <person name="Zhang A."/>
            <person name="Moore M.J."/>
            <person name="Landis J.B."/>
            <person name="Lin N."/>
            <person name="Zhang H."/>
            <person name="Zhang X."/>
            <person name="Huang J."/>
            <person name="Zhang X."/>
            <person name="Sun H."/>
            <person name="Wang H."/>
        </authorList>
    </citation>
    <scope>NUCLEOTIDE SEQUENCE [LARGE SCALE GENOMIC DNA]</scope>
    <source>
        <strain evidence="5">TB1705</strain>
        <tissue evidence="5">Leaf</tissue>
    </source>
</reference>
<dbReference type="SUPFAM" id="SSF55120">
    <property type="entry name" value="Pseudouridine synthase"/>
    <property type="match status" value="1"/>
</dbReference>
<evidence type="ECO:0000313" key="5">
    <source>
        <dbReference type="EMBL" id="KAF6135696.1"/>
    </source>
</evidence>
<feature type="region of interest" description="Disordered" evidence="3">
    <location>
        <begin position="63"/>
        <end position="93"/>
    </location>
</feature>
<gene>
    <name evidence="5" type="ORF">GIB67_028267</name>
</gene>
<comment type="caution">
    <text evidence="5">The sequence shown here is derived from an EMBL/GenBank/DDBJ whole genome shotgun (WGS) entry which is preliminary data.</text>
</comment>
<dbReference type="InterPro" id="IPR020103">
    <property type="entry name" value="PsdUridine_synth_cat_dom_sf"/>
</dbReference>
<dbReference type="Pfam" id="PF00849">
    <property type="entry name" value="PseudoU_synth_2"/>
    <property type="match status" value="1"/>
</dbReference>
<dbReference type="PROSITE" id="PS01129">
    <property type="entry name" value="PSI_RLU"/>
    <property type="match status" value="1"/>
</dbReference>
<dbReference type="InterPro" id="IPR006145">
    <property type="entry name" value="PsdUridine_synth_RsuA/RluA"/>
</dbReference>
<dbReference type="GO" id="GO:0009982">
    <property type="term" value="F:pseudouridine synthase activity"/>
    <property type="evidence" value="ECO:0007669"/>
    <property type="project" value="InterPro"/>
</dbReference>
<proteinExistence type="inferred from homology"/>
<dbReference type="InterPro" id="IPR006224">
    <property type="entry name" value="PsdUridine_synth_RluA-like_CS"/>
</dbReference>
<evidence type="ECO:0000256" key="2">
    <source>
        <dbReference type="ARBA" id="ARBA00010876"/>
    </source>
</evidence>
<feature type="domain" description="Pseudouridine synthase RsuA/RluA-like" evidence="4">
    <location>
        <begin position="79"/>
        <end position="159"/>
    </location>
</feature>
<dbReference type="Gene3D" id="3.30.2350.10">
    <property type="entry name" value="Pseudouridine synthase"/>
    <property type="match status" value="1"/>
</dbReference>
<name>A0A7J7KZA0_9MAGN</name>
<evidence type="ECO:0000259" key="4">
    <source>
        <dbReference type="Pfam" id="PF00849"/>
    </source>
</evidence>
<evidence type="ECO:0000313" key="6">
    <source>
        <dbReference type="Proteomes" id="UP000541444"/>
    </source>
</evidence>
<comment type="catalytic activity">
    <reaction evidence="1">
        <text>a uridine in RNA = a pseudouridine in RNA</text>
        <dbReference type="Rhea" id="RHEA:48348"/>
        <dbReference type="Rhea" id="RHEA-COMP:12068"/>
        <dbReference type="Rhea" id="RHEA-COMP:12069"/>
        <dbReference type="ChEBI" id="CHEBI:65314"/>
        <dbReference type="ChEBI" id="CHEBI:65315"/>
    </reaction>
</comment>
<evidence type="ECO:0000256" key="3">
    <source>
        <dbReference type="SAM" id="MobiDB-lite"/>
    </source>
</evidence>
<dbReference type="CDD" id="cd02869">
    <property type="entry name" value="PseudoU_synth_RluA_like"/>
    <property type="match status" value="1"/>
</dbReference>
<evidence type="ECO:0000256" key="1">
    <source>
        <dbReference type="ARBA" id="ARBA00000073"/>
    </source>
</evidence>
<dbReference type="PANTHER" id="PTHR21600">
    <property type="entry name" value="MITOCHONDRIAL RNA PSEUDOURIDINE SYNTHASE"/>
    <property type="match status" value="1"/>
</dbReference>
<comment type="similarity">
    <text evidence="2">Belongs to the pseudouridine synthase RluA family.</text>
</comment>
<dbReference type="EMBL" id="JACGCM010002781">
    <property type="protein sequence ID" value="KAF6135696.1"/>
    <property type="molecule type" value="Genomic_DNA"/>
</dbReference>
<dbReference type="InterPro" id="IPR050188">
    <property type="entry name" value="RluA_PseudoU_synthase"/>
</dbReference>
<dbReference type="Proteomes" id="UP000541444">
    <property type="component" value="Unassembled WGS sequence"/>
</dbReference>
<dbReference type="AlphaFoldDB" id="A0A7J7KZA0"/>
<dbReference type="GO" id="GO:0000455">
    <property type="term" value="P:enzyme-directed rRNA pseudouridine synthesis"/>
    <property type="evidence" value="ECO:0007669"/>
    <property type="project" value="TreeGrafter"/>
</dbReference>
<dbReference type="GO" id="GO:0003723">
    <property type="term" value="F:RNA binding"/>
    <property type="evidence" value="ECO:0007669"/>
    <property type="project" value="InterPro"/>
</dbReference>
<dbReference type="OrthoDB" id="418349at2759"/>